<sequence length="187" mass="19918">MPVPLRGPLRAPLRADSYRIADAAAAGPALLQPDRFTPAKRRQLGAPGLRTFLAIADRWGWTEAERLLVLGSPGRSTYFAWVAKARDGQDLTLPVDVLLRISAVLGIHKALMILFGSEPAALDWLTGPHDGPSFGGQPPMALVTNGTMDGPMLVRRYLDAARGGVFGPPGPMDEAAAPYGDDDIVIV</sequence>
<dbReference type="Pfam" id="PF09722">
    <property type="entry name" value="Xre_MbcA_ParS_C"/>
    <property type="match status" value="1"/>
</dbReference>
<accession>A0ABU0MQQ4</accession>
<comment type="caution">
    <text evidence="2">The sequence shown here is derived from an EMBL/GenBank/DDBJ whole genome shotgun (WGS) entry which is preliminary data.</text>
</comment>
<gene>
    <name evidence="2" type="ORF">QO018_004696</name>
</gene>
<keyword evidence="3" id="KW-1185">Reference proteome</keyword>
<reference evidence="2 3" key="1">
    <citation type="submission" date="2023-07" db="EMBL/GenBank/DDBJ databases">
        <title>Genomic Encyclopedia of Type Strains, Phase IV (KMG-IV): sequencing the most valuable type-strain genomes for metagenomic binning, comparative biology and taxonomic classification.</title>
        <authorList>
            <person name="Goeker M."/>
        </authorList>
    </citation>
    <scope>NUCLEOTIDE SEQUENCE [LARGE SCALE GENOMIC DNA]</scope>
    <source>
        <strain evidence="2 3">DSM 19922</strain>
    </source>
</reference>
<evidence type="ECO:0000313" key="3">
    <source>
        <dbReference type="Proteomes" id="UP001244552"/>
    </source>
</evidence>
<dbReference type="Proteomes" id="UP001244552">
    <property type="component" value="Unassembled WGS sequence"/>
</dbReference>
<organism evidence="2 3">
    <name type="scientific">Azospirillum picis</name>
    <dbReference type="NCBI Taxonomy" id="488438"/>
    <lineage>
        <taxon>Bacteria</taxon>
        <taxon>Pseudomonadati</taxon>
        <taxon>Pseudomonadota</taxon>
        <taxon>Alphaproteobacteria</taxon>
        <taxon>Rhodospirillales</taxon>
        <taxon>Azospirillaceae</taxon>
        <taxon>Azospirillum</taxon>
    </lineage>
</organism>
<dbReference type="InterPro" id="IPR024467">
    <property type="entry name" value="Xre/MbcA/ParS-like_toxin-bd"/>
</dbReference>
<dbReference type="EMBL" id="JAUSVU010000020">
    <property type="protein sequence ID" value="MDQ0535812.1"/>
    <property type="molecule type" value="Genomic_DNA"/>
</dbReference>
<protein>
    <recommendedName>
        <fullName evidence="1">Antitoxin Xre/MbcA/ParS-like toxin-binding domain-containing protein</fullName>
    </recommendedName>
</protein>
<evidence type="ECO:0000313" key="2">
    <source>
        <dbReference type="EMBL" id="MDQ0535812.1"/>
    </source>
</evidence>
<feature type="domain" description="Antitoxin Xre/MbcA/ParS-like toxin-binding" evidence="1">
    <location>
        <begin position="110"/>
        <end position="164"/>
    </location>
</feature>
<name>A0ABU0MQQ4_9PROT</name>
<dbReference type="RefSeq" id="WP_209987784.1">
    <property type="nucleotide sequence ID" value="NZ_JAGINO010000022.1"/>
</dbReference>
<evidence type="ECO:0000259" key="1">
    <source>
        <dbReference type="Pfam" id="PF09722"/>
    </source>
</evidence>
<proteinExistence type="predicted"/>